<evidence type="ECO:0000313" key="2">
    <source>
        <dbReference type="Proteomes" id="UP000254927"/>
    </source>
</evidence>
<dbReference type="Proteomes" id="UP000254927">
    <property type="component" value="Unassembled WGS sequence"/>
</dbReference>
<evidence type="ECO:0008006" key="3">
    <source>
        <dbReference type="Google" id="ProtNLM"/>
    </source>
</evidence>
<accession>A0A378TX70</accession>
<dbReference type="GeneID" id="93351999"/>
<protein>
    <recommendedName>
        <fullName evidence="3">Bro-N domain-containing protein</fullName>
    </recommendedName>
</protein>
<dbReference type="EMBL" id="UGQW01000002">
    <property type="protein sequence ID" value="STZ67527.1"/>
    <property type="molecule type" value="Genomic_DNA"/>
</dbReference>
<sequence length="52" mass="5946">MSILKLDYQGLPVHADREAWFNATEIAAMFGRRPIDWLRLPEGDVFEPVESG</sequence>
<gene>
    <name evidence="1" type="ORF">NCTC10660_01010</name>
</gene>
<name>A0A378TX70_NEIEL</name>
<dbReference type="AlphaFoldDB" id="A0A378TX70"/>
<organism evidence="1 2">
    <name type="scientific">Neisseria elongata</name>
    <dbReference type="NCBI Taxonomy" id="495"/>
    <lineage>
        <taxon>Bacteria</taxon>
        <taxon>Pseudomonadati</taxon>
        <taxon>Pseudomonadota</taxon>
        <taxon>Betaproteobacteria</taxon>
        <taxon>Neisseriales</taxon>
        <taxon>Neisseriaceae</taxon>
        <taxon>Neisseria</taxon>
    </lineage>
</organism>
<dbReference type="RefSeq" id="WP_003774508.1">
    <property type="nucleotide sequence ID" value="NZ_CP031252.1"/>
</dbReference>
<proteinExistence type="predicted"/>
<evidence type="ECO:0000313" key="1">
    <source>
        <dbReference type="EMBL" id="STZ67527.1"/>
    </source>
</evidence>
<reference evidence="1 2" key="1">
    <citation type="submission" date="2018-06" db="EMBL/GenBank/DDBJ databases">
        <authorList>
            <consortium name="Pathogen Informatics"/>
            <person name="Doyle S."/>
        </authorList>
    </citation>
    <scope>NUCLEOTIDE SEQUENCE [LARGE SCALE GENOMIC DNA]</scope>
    <source>
        <strain evidence="1 2">NCTC10660</strain>
    </source>
</reference>